<dbReference type="InterPro" id="IPR019533">
    <property type="entry name" value="Peptidase_S26"/>
</dbReference>
<dbReference type="InterPro" id="IPR036286">
    <property type="entry name" value="LexA/Signal_pep-like_sf"/>
</dbReference>
<protein>
    <submittedName>
        <fullName evidence="7">Signal peptidase I</fullName>
        <ecNumber evidence="7">3.4.21.89</ecNumber>
    </submittedName>
</protein>
<evidence type="ECO:0000256" key="1">
    <source>
        <dbReference type="ARBA" id="ARBA00004370"/>
    </source>
</evidence>
<dbReference type="EC" id="3.4.21.89" evidence="7"/>
<keyword evidence="7" id="KW-0378">Hydrolase</keyword>
<proteinExistence type="predicted"/>
<evidence type="ECO:0000256" key="4">
    <source>
        <dbReference type="ARBA" id="ARBA00023136"/>
    </source>
</evidence>
<dbReference type="InterPro" id="IPR001733">
    <property type="entry name" value="Peptidase_S26B"/>
</dbReference>
<comment type="caution">
    <text evidence="7">The sequence shown here is derived from an EMBL/GenBank/DDBJ whole genome shotgun (WGS) entry which is preliminary data.</text>
</comment>
<evidence type="ECO:0000256" key="3">
    <source>
        <dbReference type="ARBA" id="ARBA00022989"/>
    </source>
</evidence>
<organism evidence="7">
    <name type="scientific">Ignisphaera aggregans</name>
    <dbReference type="NCBI Taxonomy" id="334771"/>
    <lineage>
        <taxon>Archaea</taxon>
        <taxon>Thermoproteota</taxon>
        <taxon>Thermoprotei</taxon>
        <taxon>Desulfurococcales</taxon>
        <taxon>Desulfurococcaceae</taxon>
        <taxon>Ignisphaera</taxon>
    </lineage>
</organism>
<dbReference type="GO" id="GO:0016020">
    <property type="term" value="C:membrane"/>
    <property type="evidence" value="ECO:0007669"/>
    <property type="project" value="UniProtKB-SubCell"/>
</dbReference>
<dbReference type="EMBL" id="DTFF01000014">
    <property type="protein sequence ID" value="HGI87141.1"/>
    <property type="molecule type" value="Genomic_DNA"/>
</dbReference>
<dbReference type="PANTHER" id="PTHR10806:SF6">
    <property type="entry name" value="SIGNAL PEPTIDASE COMPLEX CATALYTIC SUBUNIT SEC11"/>
    <property type="match status" value="1"/>
</dbReference>
<comment type="subcellular location">
    <subcellularLocation>
        <location evidence="1">Membrane</location>
    </subcellularLocation>
</comment>
<evidence type="ECO:0000259" key="6">
    <source>
        <dbReference type="Pfam" id="PF10502"/>
    </source>
</evidence>
<keyword evidence="4 5" id="KW-0472">Membrane</keyword>
<dbReference type="Pfam" id="PF10502">
    <property type="entry name" value="Peptidase_S26"/>
    <property type="match status" value="1"/>
</dbReference>
<name>A0A7C4BB85_9CREN</name>
<dbReference type="GO" id="GO:0006465">
    <property type="term" value="P:signal peptide processing"/>
    <property type="evidence" value="ECO:0007669"/>
    <property type="project" value="InterPro"/>
</dbReference>
<dbReference type="Gene3D" id="2.10.109.10">
    <property type="entry name" value="Umud Fragment, subunit A"/>
    <property type="match status" value="1"/>
</dbReference>
<reference evidence="7" key="1">
    <citation type="journal article" date="2020" name="mSystems">
        <title>Genome- and Community-Level Interaction Insights into Carbon Utilization and Element Cycling Functions of Hydrothermarchaeota in Hydrothermal Sediment.</title>
        <authorList>
            <person name="Zhou Z."/>
            <person name="Liu Y."/>
            <person name="Xu W."/>
            <person name="Pan J."/>
            <person name="Luo Z.H."/>
            <person name="Li M."/>
        </authorList>
    </citation>
    <scope>NUCLEOTIDE SEQUENCE [LARGE SCALE GENOMIC DNA]</scope>
    <source>
        <strain evidence="7">SpSt-732</strain>
    </source>
</reference>
<evidence type="ECO:0000256" key="2">
    <source>
        <dbReference type="ARBA" id="ARBA00022692"/>
    </source>
</evidence>
<accession>A0A7C4BB85</accession>
<dbReference type="GO" id="GO:0009003">
    <property type="term" value="F:signal peptidase activity"/>
    <property type="evidence" value="ECO:0007669"/>
    <property type="project" value="UniProtKB-EC"/>
</dbReference>
<evidence type="ECO:0000256" key="5">
    <source>
        <dbReference type="SAM" id="Phobius"/>
    </source>
</evidence>
<evidence type="ECO:0000313" key="7">
    <source>
        <dbReference type="EMBL" id="HGI87141.1"/>
    </source>
</evidence>
<keyword evidence="3 5" id="KW-1133">Transmembrane helix</keyword>
<dbReference type="SUPFAM" id="SSF51306">
    <property type="entry name" value="LexA/Signal peptidase"/>
    <property type="match status" value="1"/>
</dbReference>
<dbReference type="NCBIfam" id="TIGR02228">
    <property type="entry name" value="sigpep_I_arch"/>
    <property type="match status" value="1"/>
</dbReference>
<keyword evidence="2 5" id="KW-0812">Transmembrane</keyword>
<gene>
    <name evidence="7" type="ORF">ENV14_01905</name>
</gene>
<sequence length="172" mass="19221">MSKIIKVVESILLITFIVLLTYANVAYYFWKQIVIAVVEGYSMNPLLYEGDVVIVTPSRDLDLGDVVIFKNDRGEYVIHRVVGVIKCSGKRLYMTKGDNNQFIDQVTFIAYRSSIECPSGEVLILQTGSTSFDLNIRRAVGDSVRGIDETRVLGKVIQLNGVLIKITGLITR</sequence>
<dbReference type="AlphaFoldDB" id="A0A7C4BB85"/>
<dbReference type="PANTHER" id="PTHR10806">
    <property type="entry name" value="SIGNAL PEPTIDASE COMPLEX CATALYTIC SUBUNIT SEC11"/>
    <property type="match status" value="1"/>
</dbReference>
<dbReference type="GO" id="GO:0004252">
    <property type="term" value="F:serine-type endopeptidase activity"/>
    <property type="evidence" value="ECO:0007669"/>
    <property type="project" value="InterPro"/>
</dbReference>
<dbReference type="CDD" id="cd06462">
    <property type="entry name" value="Peptidase_S24_S26"/>
    <property type="match status" value="1"/>
</dbReference>
<feature type="transmembrane region" description="Helical" evidence="5">
    <location>
        <begin position="12"/>
        <end position="30"/>
    </location>
</feature>
<feature type="domain" description="Peptidase S26" evidence="6">
    <location>
        <begin position="12"/>
        <end position="94"/>
    </location>
</feature>